<keyword evidence="2" id="KW-1185">Reference proteome</keyword>
<dbReference type="EMBL" id="JAOQAV010000022">
    <property type="protein sequence ID" value="KAJ4185758.1"/>
    <property type="molecule type" value="Genomic_DNA"/>
</dbReference>
<comment type="caution">
    <text evidence="1">The sequence shown here is derived from an EMBL/GenBank/DDBJ whole genome shotgun (WGS) entry which is preliminary data.</text>
</comment>
<accession>A0A9W8UY20</accession>
<reference evidence="1" key="1">
    <citation type="submission" date="2022-09" db="EMBL/GenBank/DDBJ databases">
        <title>Fusarium specimens isolated from Avocado Roots.</title>
        <authorList>
            <person name="Stajich J."/>
            <person name="Roper C."/>
            <person name="Heimlech-Rivalta G."/>
        </authorList>
    </citation>
    <scope>NUCLEOTIDE SEQUENCE</scope>
    <source>
        <strain evidence="1">A02</strain>
    </source>
</reference>
<name>A0A9W8UY20_9HYPO</name>
<sequence length="130" mass="15138">MMKNFADLALLELHQMDEILDVIEMLPTRSEPMVSTAVVLRTVACFMSAATIPFQPVARLAVIGVCFGVFELLERPLFKGFQRYNLACVHQQVRDLLRAVEDKRISEKNRKDLDSWHLWARWWIFVKSDD</sequence>
<protein>
    <submittedName>
        <fullName evidence="1">Uncharacterized protein</fullName>
    </submittedName>
</protein>
<dbReference type="AlphaFoldDB" id="A0A9W8UY20"/>
<evidence type="ECO:0000313" key="2">
    <source>
        <dbReference type="Proteomes" id="UP001152087"/>
    </source>
</evidence>
<proteinExistence type="predicted"/>
<gene>
    <name evidence="1" type="ORF">NW755_008209</name>
</gene>
<organism evidence="1 2">
    <name type="scientific">Fusarium falciforme</name>
    <dbReference type="NCBI Taxonomy" id="195108"/>
    <lineage>
        <taxon>Eukaryota</taxon>
        <taxon>Fungi</taxon>
        <taxon>Dikarya</taxon>
        <taxon>Ascomycota</taxon>
        <taxon>Pezizomycotina</taxon>
        <taxon>Sordariomycetes</taxon>
        <taxon>Hypocreomycetidae</taxon>
        <taxon>Hypocreales</taxon>
        <taxon>Nectriaceae</taxon>
        <taxon>Fusarium</taxon>
        <taxon>Fusarium solani species complex</taxon>
    </lineage>
</organism>
<dbReference type="Proteomes" id="UP001152087">
    <property type="component" value="Unassembled WGS sequence"/>
</dbReference>
<evidence type="ECO:0000313" key="1">
    <source>
        <dbReference type="EMBL" id="KAJ4185758.1"/>
    </source>
</evidence>